<evidence type="ECO:0000313" key="4">
    <source>
        <dbReference type="Proteomes" id="UP000316008"/>
    </source>
</evidence>
<accession>A0A556MJD2</accession>
<evidence type="ECO:0000259" key="2">
    <source>
        <dbReference type="Pfam" id="PF18962"/>
    </source>
</evidence>
<feature type="domain" description="Secretion system C-terminal sorting" evidence="2">
    <location>
        <begin position="261"/>
        <end position="327"/>
    </location>
</feature>
<dbReference type="AlphaFoldDB" id="A0A556MJD2"/>
<protein>
    <submittedName>
        <fullName evidence="3">T9SS type A sorting domain-containing protein</fullName>
    </submittedName>
</protein>
<comment type="caution">
    <text evidence="3">The sequence shown here is derived from an EMBL/GenBank/DDBJ whole genome shotgun (WGS) entry which is preliminary data.</text>
</comment>
<dbReference type="RefSeq" id="WP_144334436.1">
    <property type="nucleotide sequence ID" value="NZ_VLPL01000010.1"/>
</dbReference>
<dbReference type="InterPro" id="IPR026444">
    <property type="entry name" value="Secre_tail"/>
</dbReference>
<dbReference type="NCBIfam" id="TIGR04183">
    <property type="entry name" value="Por_Secre_tail"/>
    <property type="match status" value="1"/>
</dbReference>
<dbReference type="Proteomes" id="UP000316008">
    <property type="component" value="Unassembled WGS sequence"/>
</dbReference>
<sequence>VTLNLTINHSTTGTDIQTACDSYDWIDGNTYTSSTNTPTFVLQNAAGCDSTVILNLTIIQNLPLVIENTFSMPSDANACVGEAAIDLSGNAPFELDFDNGSQIVTSNGYSLVTNLCAGIHDLHVTGNCGDTLLVPVVIPIDSNFVFNNPFIDSLAADSLGLTGMNCDIFYNSIDTAYIDSIWANGNTVNVTWNIIDSNGSNFITTNYVLNNGNGVYWVQLSVFCPFKSVNEYFTVTEAIYFQNGHVSTVGLADVEVDLFEVYPNPTNDGVHINFSGADAELIVYDVQGKMVLKDKIQNHEIILLRNFERGVYLFDFRNSRGHRVQRVVKQ</sequence>
<evidence type="ECO:0000256" key="1">
    <source>
        <dbReference type="ARBA" id="ARBA00022729"/>
    </source>
</evidence>
<dbReference type="EMBL" id="VLPL01000010">
    <property type="protein sequence ID" value="TSJ40020.1"/>
    <property type="molecule type" value="Genomic_DNA"/>
</dbReference>
<feature type="non-terminal residue" evidence="3">
    <location>
        <position position="1"/>
    </location>
</feature>
<evidence type="ECO:0000313" key="3">
    <source>
        <dbReference type="EMBL" id="TSJ40020.1"/>
    </source>
</evidence>
<name>A0A556MJD2_9FLAO</name>
<keyword evidence="1" id="KW-0732">Signal</keyword>
<keyword evidence="4" id="KW-1185">Reference proteome</keyword>
<proteinExistence type="predicted"/>
<gene>
    <name evidence="3" type="ORF">FO442_17080</name>
</gene>
<dbReference type="OrthoDB" id="1391570at2"/>
<organism evidence="3 4">
    <name type="scientific">Fluviicola chungangensis</name>
    <dbReference type="NCBI Taxonomy" id="2597671"/>
    <lineage>
        <taxon>Bacteria</taxon>
        <taxon>Pseudomonadati</taxon>
        <taxon>Bacteroidota</taxon>
        <taxon>Flavobacteriia</taxon>
        <taxon>Flavobacteriales</taxon>
        <taxon>Crocinitomicaceae</taxon>
        <taxon>Fluviicola</taxon>
    </lineage>
</organism>
<dbReference type="Pfam" id="PF18962">
    <property type="entry name" value="Por_Secre_tail"/>
    <property type="match status" value="1"/>
</dbReference>
<reference evidence="3 4" key="1">
    <citation type="submission" date="2019-07" db="EMBL/GenBank/DDBJ databases">
        <authorList>
            <person name="Huq M.A."/>
        </authorList>
    </citation>
    <scope>NUCLEOTIDE SEQUENCE [LARGE SCALE GENOMIC DNA]</scope>
    <source>
        <strain evidence="3 4">MAH-3</strain>
    </source>
</reference>